<keyword evidence="2" id="KW-1185">Reference proteome</keyword>
<dbReference type="GO" id="GO:0046872">
    <property type="term" value="F:metal ion binding"/>
    <property type="evidence" value="ECO:0007669"/>
    <property type="project" value="InterPro"/>
</dbReference>
<dbReference type="EMBL" id="RJJE01000017">
    <property type="protein sequence ID" value="RNI28168.1"/>
    <property type="molecule type" value="Genomic_DNA"/>
</dbReference>
<proteinExistence type="predicted"/>
<protein>
    <submittedName>
        <fullName evidence="1">Copper chaperone</fullName>
    </submittedName>
</protein>
<dbReference type="SUPFAM" id="SSF55008">
    <property type="entry name" value="HMA, heavy metal-associated domain"/>
    <property type="match status" value="1"/>
</dbReference>
<dbReference type="AlphaFoldDB" id="A0A3M9MTV8"/>
<dbReference type="InterPro" id="IPR036163">
    <property type="entry name" value="HMA_dom_sf"/>
</dbReference>
<evidence type="ECO:0000313" key="2">
    <source>
        <dbReference type="Proteomes" id="UP000271010"/>
    </source>
</evidence>
<dbReference type="Gene3D" id="3.30.70.100">
    <property type="match status" value="1"/>
</dbReference>
<dbReference type="Proteomes" id="UP000271010">
    <property type="component" value="Unassembled WGS sequence"/>
</dbReference>
<dbReference type="RefSeq" id="WP_123134635.1">
    <property type="nucleotide sequence ID" value="NZ_RJJE01000017.1"/>
</dbReference>
<name>A0A3M9MTV8_9BACT</name>
<sequence>MEILKFKTNVATQADVTSVTPALDQLEKVENWRFDTETENNILSVSGSGVDPQKVENALSEVGFNAELIRVLGIGGEAL</sequence>
<reference evidence="1 2" key="1">
    <citation type="submission" date="2018-11" db="EMBL/GenBank/DDBJ databases">
        <title>Rufibacter latericius sp. nov., isolated from water in Baiyang Lake.</title>
        <authorList>
            <person name="Yang Y."/>
        </authorList>
    </citation>
    <scope>NUCLEOTIDE SEQUENCE [LARGE SCALE GENOMIC DNA]</scope>
    <source>
        <strain evidence="1 2">MCC P1</strain>
    </source>
</reference>
<gene>
    <name evidence="1" type="ORF">EFA69_19035</name>
</gene>
<comment type="caution">
    <text evidence="1">The sequence shown here is derived from an EMBL/GenBank/DDBJ whole genome shotgun (WGS) entry which is preliminary data.</text>
</comment>
<evidence type="ECO:0000313" key="1">
    <source>
        <dbReference type="EMBL" id="RNI28168.1"/>
    </source>
</evidence>
<dbReference type="OrthoDB" id="677920at2"/>
<organism evidence="1 2">
    <name type="scientific">Rufibacter immobilis</name>
    <dbReference type="NCBI Taxonomy" id="1348778"/>
    <lineage>
        <taxon>Bacteria</taxon>
        <taxon>Pseudomonadati</taxon>
        <taxon>Bacteroidota</taxon>
        <taxon>Cytophagia</taxon>
        <taxon>Cytophagales</taxon>
        <taxon>Hymenobacteraceae</taxon>
        <taxon>Rufibacter</taxon>
    </lineage>
</organism>
<accession>A0A3M9MTV8</accession>